<reference evidence="1 2" key="1">
    <citation type="submission" date="2017-06" db="EMBL/GenBank/DDBJ databases">
        <authorList>
            <person name="Kim H.J."/>
            <person name="Triplett B.A."/>
        </authorList>
    </citation>
    <scope>NUCLEOTIDE SEQUENCE [LARGE SCALE GENOMIC DNA]</scope>
    <source>
        <strain evidence="1 2">DSM 8800</strain>
    </source>
</reference>
<protein>
    <submittedName>
        <fullName evidence="1">Uncharacterized protein</fullName>
    </submittedName>
</protein>
<dbReference type="AlphaFoldDB" id="A0A238Y6P3"/>
<organism evidence="1 2">
    <name type="scientific">Halorubrum vacuolatum</name>
    <name type="common">Natronobacterium vacuolatum</name>
    <dbReference type="NCBI Taxonomy" id="63740"/>
    <lineage>
        <taxon>Archaea</taxon>
        <taxon>Methanobacteriati</taxon>
        <taxon>Methanobacteriota</taxon>
        <taxon>Stenosarchaea group</taxon>
        <taxon>Halobacteria</taxon>
        <taxon>Halobacteriales</taxon>
        <taxon>Haloferacaceae</taxon>
        <taxon>Halorubrum</taxon>
    </lineage>
</organism>
<gene>
    <name evidence="1" type="ORF">SAMN06264855_13113</name>
</gene>
<dbReference type="RefSeq" id="WP_281251576.1">
    <property type="nucleotide sequence ID" value="NZ_FZNQ01000031.1"/>
</dbReference>
<name>A0A238Y6P3_HALVU</name>
<accession>A0A238Y6P3</accession>
<evidence type="ECO:0000313" key="1">
    <source>
        <dbReference type="EMBL" id="SNR66498.1"/>
    </source>
</evidence>
<dbReference type="EMBL" id="FZNQ01000031">
    <property type="protein sequence ID" value="SNR66498.1"/>
    <property type="molecule type" value="Genomic_DNA"/>
</dbReference>
<sequence length="41" mass="4526">MRFDFVHNEDNVATRMRPFGAATSVLVLLVRDVETGSTSAD</sequence>
<dbReference type="Proteomes" id="UP000198397">
    <property type="component" value="Unassembled WGS sequence"/>
</dbReference>
<keyword evidence="2" id="KW-1185">Reference proteome</keyword>
<evidence type="ECO:0000313" key="2">
    <source>
        <dbReference type="Proteomes" id="UP000198397"/>
    </source>
</evidence>
<proteinExistence type="predicted"/>